<name>A0A6G5RR27_9ACTN</name>
<keyword evidence="2" id="KW-1185">Reference proteome</keyword>
<evidence type="ECO:0000313" key="1">
    <source>
        <dbReference type="EMBL" id="QCD60291.1"/>
    </source>
</evidence>
<accession>A0A6G5RR27</accession>
<evidence type="ECO:0000313" key="2">
    <source>
        <dbReference type="Proteomes" id="UP000495940"/>
    </source>
</evidence>
<dbReference type="RefSeq" id="WP_175436753.1">
    <property type="nucleotide sequence ID" value="NZ_CP021978.1"/>
</dbReference>
<sequence>MTATLLQHAKPDQLVELMLPHLWVSIIDGSIPANVCVDACQTLRNAYGQLGVRAELQPVNLVIQDSNGDRVRHGSLQPSWTGTSWNGHCVLILPDCERIVDATVEQFDKVREVGAGPMIGKVALSMDPTQKGMMTPGAQVMLQRGDLVLTYTVAGPEALASILDHPEVAAHAAGHQRTGLNVASLALAALRDEDVRGRAMQAPYPRLRALLRAVGDAPYESDEAGDIRFRLPDEDGQNRWLRLNEIPLPATTPAAWPRS</sequence>
<dbReference type="EMBL" id="CP021978">
    <property type="protein sequence ID" value="QCD60291.1"/>
    <property type="molecule type" value="Genomic_DNA"/>
</dbReference>
<dbReference type="KEGG" id="shaw:CEB94_40320"/>
<reference evidence="1 2" key="1">
    <citation type="submission" date="2017-06" db="EMBL/GenBank/DDBJ databases">
        <title>Complete Genome Sequence of Streptomyces hawaiiensis NRRL 15010 and insights into acyldepsipeptides biosynthesis.</title>
        <authorList>
            <person name="Mariita R.M."/>
            <person name="Sello J.K."/>
        </authorList>
    </citation>
    <scope>NUCLEOTIDE SEQUENCE [LARGE SCALE GENOMIC DNA]</scope>
    <source>
        <strain evidence="1 2">ATCC 12236</strain>
    </source>
</reference>
<dbReference type="AlphaFoldDB" id="A0A6G5RR27"/>
<gene>
    <name evidence="1" type="ORF">CEB94_40320</name>
</gene>
<organism evidence="1 2">
    <name type="scientific">Streptomyces hawaiiensis</name>
    <dbReference type="NCBI Taxonomy" id="67305"/>
    <lineage>
        <taxon>Bacteria</taxon>
        <taxon>Bacillati</taxon>
        <taxon>Actinomycetota</taxon>
        <taxon>Actinomycetes</taxon>
        <taxon>Kitasatosporales</taxon>
        <taxon>Streptomycetaceae</taxon>
        <taxon>Streptomyces</taxon>
    </lineage>
</organism>
<dbReference type="Proteomes" id="UP000495940">
    <property type="component" value="Chromosome"/>
</dbReference>
<proteinExistence type="predicted"/>
<protein>
    <submittedName>
        <fullName evidence="1">Uncharacterized protein</fullName>
    </submittedName>
</protein>